<feature type="domain" description="CCHC-type" evidence="6">
    <location>
        <begin position="496"/>
        <end position="512"/>
    </location>
</feature>
<evidence type="ECO:0000256" key="5">
    <source>
        <dbReference type="SAM" id="MobiDB-lite"/>
    </source>
</evidence>
<dbReference type="SMART" id="SM00343">
    <property type="entry name" value="ZnF_C2HC"/>
    <property type="match status" value="2"/>
</dbReference>
<keyword evidence="1" id="KW-0519">Myristate</keyword>
<dbReference type="Gene3D" id="1.10.1200.30">
    <property type="match status" value="1"/>
</dbReference>
<dbReference type="Gene3D" id="1.10.375.10">
    <property type="entry name" value="Human Immunodeficiency Virus Type 1 Capsid Protein"/>
    <property type="match status" value="1"/>
</dbReference>
<dbReference type="SUPFAM" id="SSF57756">
    <property type="entry name" value="Retrovirus zinc finger-like domains"/>
    <property type="match status" value="1"/>
</dbReference>
<evidence type="ECO:0000256" key="1">
    <source>
        <dbReference type="ARBA" id="ARBA00022707"/>
    </source>
</evidence>
<evidence type="ECO:0000256" key="2">
    <source>
        <dbReference type="ARBA" id="ARBA00022723"/>
    </source>
</evidence>
<dbReference type="PANTHER" id="PTHR40389:SF2">
    <property type="entry name" value="ENDOGENOUS RETROVIRUS GROUP K MEMBER 24 GAG POLYPROTEIN-RELATED"/>
    <property type="match status" value="1"/>
</dbReference>
<proteinExistence type="predicted"/>
<keyword evidence="3" id="KW-0863">Zinc-finger</keyword>
<dbReference type="Pfam" id="PF00607">
    <property type="entry name" value="Gag_p24"/>
    <property type="match status" value="1"/>
</dbReference>
<dbReference type="SUPFAM" id="SSF47836">
    <property type="entry name" value="Retroviral matrix proteins"/>
    <property type="match status" value="1"/>
</dbReference>
<dbReference type="OrthoDB" id="9398000at2759"/>
<evidence type="ECO:0000256" key="4">
    <source>
        <dbReference type="ARBA" id="ARBA00022833"/>
    </source>
</evidence>
<dbReference type="InterPro" id="IPR008919">
    <property type="entry name" value="Retrov_capsid_N"/>
</dbReference>
<dbReference type="InterPro" id="IPR008916">
    <property type="entry name" value="Retrov_capsid_C"/>
</dbReference>
<feature type="domain" description="CCHC-type" evidence="6">
    <location>
        <begin position="522"/>
        <end position="538"/>
    </location>
</feature>
<reference evidence="7" key="1">
    <citation type="submission" date="2019-04" db="EMBL/GenBank/DDBJ databases">
        <title>Genome assembly of Zosterops borbonicus 15179.</title>
        <authorList>
            <person name="Leroy T."/>
            <person name="Anselmetti Y."/>
            <person name="Tilak M.-K."/>
            <person name="Nabholz B."/>
        </authorList>
    </citation>
    <scope>NUCLEOTIDE SEQUENCE</scope>
    <source>
        <strain evidence="7">HGM_15179</strain>
        <tissue evidence="7">Muscle</tissue>
    </source>
</reference>
<dbReference type="AlphaFoldDB" id="A0A8K1GM21"/>
<dbReference type="Gene3D" id="1.10.150.490">
    <property type="entry name" value="Retroviral GAG p10 protein"/>
    <property type="match status" value="1"/>
</dbReference>
<keyword evidence="2" id="KW-0479">Metal-binding</keyword>
<gene>
    <name evidence="7" type="ORF">HGM15179_006601</name>
</gene>
<keyword evidence="1" id="KW-0449">Lipoprotein</keyword>
<comment type="caution">
    <text evidence="7">The sequence shown here is derived from an EMBL/GenBank/DDBJ whole genome shotgun (WGS) entry which is preliminary data.</text>
</comment>
<dbReference type="InterPro" id="IPR038124">
    <property type="entry name" value="B_retro_matrix_sf"/>
</dbReference>
<dbReference type="InterPro" id="IPR045345">
    <property type="entry name" value="Gag_p24_C"/>
</dbReference>
<feature type="region of interest" description="Disordered" evidence="5">
    <location>
        <begin position="94"/>
        <end position="171"/>
    </location>
</feature>
<keyword evidence="8" id="KW-1185">Reference proteome</keyword>
<name>A0A8K1GM21_9PASS</name>
<dbReference type="InterPro" id="IPR050195">
    <property type="entry name" value="Primate_lentivir_Gag_pol-like"/>
</dbReference>
<feature type="compositionally biased region" description="Pro residues" evidence="5">
    <location>
        <begin position="103"/>
        <end position="113"/>
    </location>
</feature>
<dbReference type="EMBL" id="SWJQ01000147">
    <property type="protein sequence ID" value="TRZ20467.1"/>
    <property type="molecule type" value="Genomic_DNA"/>
</dbReference>
<dbReference type="GO" id="GO:0003676">
    <property type="term" value="F:nucleic acid binding"/>
    <property type="evidence" value="ECO:0007669"/>
    <property type="project" value="InterPro"/>
</dbReference>
<dbReference type="SUPFAM" id="SSF47353">
    <property type="entry name" value="Retrovirus capsid dimerization domain-like"/>
    <property type="match status" value="1"/>
</dbReference>
<dbReference type="InterPro" id="IPR036875">
    <property type="entry name" value="Znf_CCHC_sf"/>
</dbReference>
<dbReference type="PANTHER" id="PTHR40389">
    <property type="entry name" value="ENDOGENOUS RETROVIRUS GROUP K MEMBER 24 GAG POLYPROTEIN-RELATED"/>
    <property type="match status" value="1"/>
</dbReference>
<dbReference type="GO" id="GO:0008270">
    <property type="term" value="F:zinc ion binding"/>
    <property type="evidence" value="ECO:0007669"/>
    <property type="project" value="UniProtKB-KW"/>
</dbReference>
<dbReference type="GO" id="GO:0016032">
    <property type="term" value="P:viral process"/>
    <property type="evidence" value="ECO:0007669"/>
    <property type="project" value="InterPro"/>
</dbReference>
<dbReference type="Pfam" id="PF14787">
    <property type="entry name" value="zf-CCHC_5"/>
    <property type="match status" value="1"/>
</dbReference>
<evidence type="ECO:0000313" key="8">
    <source>
        <dbReference type="Proteomes" id="UP000796761"/>
    </source>
</evidence>
<dbReference type="Proteomes" id="UP000796761">
    <property type="component" value="Unassembled WGS sequence"/>
</dbReference>
<sequence length="613" mass="67988">MGQDMSREQRDIYNHLKLLIKSNSHTVPKQELKDLLCWVQKNFADMDPASAFTMSLWDSVGVKLCDAATHGDLTAAKLLPAYHVLVEIFSKQSSPDTSSVVPSDPPPPLPAAPPLADFNSAEEGGNEKGTGIDEPIVEVQEQENDSTSEEKIDLPDPGQMDPERVPDLFPLDPRDPPILFKSRDSPKNNLKLTDWADIRRKAIKEGDFDLAQERLLAMSVGYGRQNANPRWEPMTYDEIKDLRKAVKDCGLGSPYFKQVLKAIYGNYDLTPHDCRYVSSVILTESQYVLWDVKWRRLLNKLIENYAGGPNAALTIVHLAGDPPHERAEDQAADLPRAVLDDIKDAAQEALLQVQPTGSPEGIYTEIRQGTSEPFATFIDRLTQAIERQCKDDLACPIMLRILAFANANDECKQIIQALPDTQPTLSQMIEACSKIGSPQHIATIQANIFGERLERVFTALAEAMDQGLVKTLAALNLILQQNNSMAVLQAETVEGSCYQCKKLEHVKKTCPEPTGNTKPPHRCPRCKKGRHYADQCRSKFDADGKPLSGNSKKSAQCHGTATQIETAQQPGIFPRAEYMKNLNQIPSAKSSATSLATQNDYSQGYNVNWPLPN</sequence>
<dbReference type="InterPro" id="IPR010999">
    <property type="entry name" value="Retrovr_matrix"/>
</dbReference>
<evidence type="ECO:0000259" key="6">
    <source>
        <dbReference type="SMART" id="SM00343"/>
    </source>
</evidence>
<dbReference type="Gene3D" id="4.10.60.10">
    <property type="entry name" value="Zinc finger, CCHC-type"/>
    <property type="match status" value="1"/>
</dbReference>
<keyword evidence="4" id="KW-0862">Zinc</keyword>
<accession>A0A8K1GM21</accession>
<protein>
    <recommendedName>
        <fullName evidence="6">CCHC-type domain-containing protein</fullName>
    </recommendedName>
</protein>
<dbReference type="InterPro" id="IPR001878">
    <property type="entry name" value="Znf_CCHC"/>
</dbReference>
<dbReference type="SUPFAM" id="SSF47943">
    <property type="entry name" value="Retrovirus capsid protein, N-terminal core domain"/>
    <property type="match status" value="1"/>
</dbReference>
<dbReference type="Pfam" id="PF19317">
    <property type="entry name" value="Gag_p24_C"/>
    <property type="match status" value="1"/>
</dbReference>
<organism evidence="7 8">
    <name type="scientific">Zosterops borbonicus</name>
    <dbReference type="NCBI Taxonomy" id="364589"/>
    <lineage>
        <taxon>Eukaryota</taxon>
        <taxon>Metazoa</taxon>
        <taxon>Chordata</taxon>
        <taxon>Craniata</taxon>
        <taxon>Vertebrata</taxon>
        <taxon>Euteleostomi</taxon>
        <taxon>Archelosauria</taxon>
        <taxon>Archosauria</taxon>
        <taxon>Dinosauria</taxon>
        <taxon>Saurischia</taxon>
        <taxon>Theropoda</taxon>
        <taxon>Coelurosauria</taxon>
        <taxon>Aves</taxon>
        <taxon>Neognathae</taxon>
        <taxon>Neoaves</taxon>
        <taxon>Telluraves</taxon>
        <taxon>Australaves</taxon>
        <taxon>Passeriformes</taxon>
        <taxon>Sylvioidea</taxon>
        <taxon>Zosteropidae</taxon>
        <taxon>Zosterops</taxon>
    </lineage>
</organism>
<evidence type="ECO:0000313" key="7">
    <source>
        <dbReference type="EMBL" id="TRZ20467.1"/>
    </source>
</evidence>
<evidence type="ECO:0000256" key="3">
    <source>
        <dbReference type="ARBA" id="ARBA00022771"/>
    </source>
</evidence>